<protein>
    <submittedName>
        <fullName evidence="1">Uncharacterized protein</fullName>
    </submittedName>
</protein>
<dbReference type="AlphaFoldDB" id="A0A1A9UIP4"/>
<evidence type="ECO:0000313" key="2">
    <source>
        <dbReference type="Proteomes" id="UP000078200"/>
    </source>
</evidence>
<reference evidence="1" key="1">
    <citation type="submission" date="2020-05" db="UniProtKB">
        <authorList>
            <consortium name="EnsemblMetazoa"/>
        </authorList>
    </citation>
    <scope>IDENTIFICATION</scope>
    <source>
        <strain evidence="1">TTRI</strain>
    </source>
</reference>
<name>A0A1A9UIP4_GLOAU</name>
<dbReference type="EnsemblMetazoa" id="GAUT006173-RA">
    <property type="protein sequence ID" value="GAUT006173-PA"/>
    <property type="gene ID" value="GAUT006173"/>
</dbReference>
<keyword evidence="2" id="KW-1185">Reference proteome</keyword>
<accession>A0A1A9UIP4</accession>
<evidence type="ECO:0000313" key="1">
    <source>
        <dbReference type="EnsemblMetazoa" id="GAUT006173-PA"/>
    </source>
</evidence>
<dbReference type="VEuPathDB" id="VectorBase:GAUT006173"/>
<dbReference type="Proteomes" id="UP000078200">
    <property type="component" value="Unassembled WGS sequence"/>
</dbReference>
<organism evidence="1 2">
    <name type="scientific">Glossina austeni</name>
    <name type="common">Savannah tsetse fly</name>
    <dbReference type="NCBI Taxonomy" id="7395"/>
    <lineage>
        <taxon>Eukaryota</taxon>
        <taxon>Metazoa</taxon>
        <taxon>Ecdysozoa</taxon>
        <taxon>Arthropoda</taxon>
        <taxon>Hexapoda</taxon>
        <taxon>Insecta</taxon>
        <taxon>Pterygota</taxon>
        <taxon>Neoptera</taxon>
        <taxon>Endopterygota</taxon>
        <taxon>Diptera</taxon>
        <taxon>Brachycera</taxon>
        <taxon>Muscomorpha</taxon>
        <taxon>Hippoboscoidea</taxon>
        <taxon>Glossinidae</taxon>
        <taxon>Glossina</taxon>
    </lineage>
</organism>
<proteinExistence type="predicted"/>
<sequence length="109" mass="12453">MAFDPNIWLSERFIPKLVTSDNKLLRRRYSLLCLSLHEYQKLLPMSMMAKSLYSEAILIIIHANADNMLLEARHIVTPLNNFPSTLHSMVQVSAAVTALNHDTKLAKVY</sequence>
<dbReference type="STRING" id="7395.A0A1A9UIP4"/>